<dbReference type="InterPro" id="IPR044824">
    <property type="entry name" value="MAIN-like"/>
</dbReference>
<proteinExistence type="predicted"/>
<dbReference type="Proteomes" id="UP000504603">
    <property type="component" value="Unplaced"/>
</dbReference>
<gene>
    <name evidence="3" type="primary">LOC111018366</name>
</gene>
<evidence type="ECO:0000259" key="1">
    <source>
        <dbReference type="Pfam" id="PF10536"/>
    </source>
</evidence>
<keyword evidence="2" id="KW-1185">Reference proteome</keyword>
<dbReference type="GeneID" id="111018366"/>
<reference evidence="3" key="1">
    <citation type="submission" date="2025-08" db="UniProtKB">
        <authorList>
            <consortium name="RefSeq"/>
        </authorList>
    </citation>
    <scope>IDENTIFICATION</scope>
    <source>
        <strain evidence="3">OHB3-1</strain>
    </source>
</reference>
<dbReference type="PANTHER" id="PTHR46033:SF8">
    <property type="entry name" value="PROTEIN MAINTENANCE OF MERISTEMS-LIKE"/>
    <property type="match status" value="1"/>
</dbReference>
<dbReference type="GO" id="GO:0010073">
    <property type="term" value="P:meristem maintenance"/>
    <property type="evidence" value="ECO:0007669"/>
    <property type="project" value="InterPro"/>
</dbReference>
<dbReference type="InterPro" id="IPR019557">
    <property type="entry name" value="AminoTfrase-like_pln_mobile"/>
</dbReference>
<dbReference type="AlphaFoldDB" id="A0A6J1D7K0"/>
<accession>A0A6J1D7K0</accession>
<dbReference type="RefSeq" id="XP_022150105.1">
    <property type="nucleotide sequence ID" value="XM_022294413.1"/>
</dbReference>
<sequence>MDAQKLLAFTMRWIGGRRVRKFIMEYAKKKDITNVHVQLATLVLHLRDKWVIKVEAYAVISFSISVGLLLLERWRQETHSFHMPGGECTITLQDVAVQLWLPTDGEPITGSLQYDWAQLCEDLLGVRPPQLKGSRLSIPWLAAQFIKLPQDADEVMIQRYARAYIMQLIGGFLFQDKSNTLVHLMFIPLLTDFKEVGQYSWGSACLAWLYRELCRASRVDALDIADPLILLQVWACDRFPTIAPQHHVLTPEQYAGRPLSAR</sequence>
<evidence type="ECO:0000313" key="3">
    <source>
        <dbReference type="RefSeq" id="XP_022150105.1"/>
    </source>
</evidence>
<dbReference type="OrthoDB" id="1936739at2759"/>
<evidence type="ECO:0000313" key="2">
    <source>
        <dbReference type="Proteomes" id="UP000504603"/>
    </source>
</evidence>
<organism evidence="2 3">
    <name type="scientific">Momordica charantia</name>
    <name type="common">Bitter gourd</name>
    <name type="synonym">Balsam pear</name>
    <dbReference type="NCBI Taxonomy" id="3673"/>
    <lineage>
        <taxon>Eukaryota</taxon>
        <taxon>Viridiplantae</taxon>
        <taxon>Streptophyta</taxon>
        <taxon>Embryophyta</taxon>
        <taxon>Tracheophyta</taxon>
        <taxon>Spermatophyta</taxon>
        <taxon>Magnoliopsida</taxon>
        <taxon>eudicotyledons</taxon>
        <taxon>Gunneridae</taxon>
        <taxon>Pentapetalae</taxon>
        <taxon>rosids</taxon>
        <taxon>fabids</taxon>
        <taxon>Cucurbitales</taxon>
        <taxon>Cucurbitaceae</taxon>
        <taxon>Momordiceae</taxon>
        <taxon>Momordica</taxon>
    </lineage>
</organism>
<feature type="domain" description="Aminotransferase-like plant mobile" evidence="1">
    <location>
        <begin position="68"/>
        <end position="248"/>
    </location>
</feature>
<dbReference type="KEGG" id="mcha:111018366"/>
<dbReference type="Pfam" id="PF10536">
    <property type="entry name" value="PMD"/>
    <property type="match status" value="1"/>
</dbReference>
<protein>
    <submittedName>
        <fullName evidence="3">Serine/threonine-protein phosphatase 7 long form homolog</fullName>
    </submittedName>
</protein>
<name>A0A6J1D7K0_MOMCH</name>
<dbReference type="PANTHER" id="PTHR46033">
    <property type="entry name" value="PROTEIN MAIN-LIKE 2"/>
    <property type="match status" value="1"/>
</dbReference>